<dbReference type="STRING" id="454136.NIES2119_11325"/>
<evidence type="ECO:0000313" key="1">
    <source>
        <dbReference type="EMBL" id="OKH38188.1"/>
    </source>
</evidence>
<protein>
    <submittedName>
        <fullName evidence="1">Transcriptional regulator</fullName>
    </submittedName>
</protein>
<sequence length="119" mass="13632">MCDRYLVLNKKKREDVKTPKTRNYRDYLIKSLQDPERAAGNIEVALELEEKDPELLRLTLKDVVDARLQMNDLSDIAKQHYAKLDQILSDTGGTEIYTLVSLLDALGLQLTVTVKEINQ</sequence>
<dbReference type="EMBL" id="MRCE01000009">
    <property type="protein sequence ID" value="OKH38188.1"/>
    <property type="molecule type" value="Genomic_DNA"/>
</dbReference>
<reference evidence="1 2" key="1">
    <citation type="submission" date="2016-11" db="EMBL/GenBank/DDBJ databases">
        <title>Draft Genome Sequences of Nine Cyanobacterial Strains from Diverse Habitats.</title>
        <authorList>
            <person name="Zhu T."/>
            <person name="Hou S."/>
            <person name="Lu X."/>
            <person name="Hess W.R."/>
        </authorList>
    </citation>
    <scope>NUCLEOTIDE SEQUENCE [LARGE SCALE GENOMIC DNA]</scope>
    <source>
        <strain evidence="1 2">IAM M-71</strain>
    </source>
</reference>
<comment type="caution">
    <text evidence="1">The sequence shown here is derived from an EMBL/GenBank/DDBJ whole genome shotgun (WGS) entry which is preliminary data.</text>
</comment>
<gene>
    <name evidence="1" type="ORF">NIES2119_11325</name>
</gene>
<organism evidence="1 2">
    <name type="scientific">[Phormidium ambiguum] IAM M-71</name>
    <dbReference type="NCBI Taxonomy" id="454136"/>
    <lineage>
        <taxon>Bacteria</taxon>
        <taxon>Bacillati</taxon>
        <taxon>Cyanobacteriota</taxon>
        <taxon>Cyanophyceae</taxon>
        <taxon>Oscillatoriophycideae</taxon>
        <taxon>Aerosakkonematales</taxon>
        <taxon>Aerosakkonemataceae</taxon>
        <taxon>Floridanema</taxon>
    </lineage>
</organism>
<dbReference type="AlphaFoldDB" id="A0A1U7ILP5"/>
<accession>A0A1U7ILP5</accession>
<name>A0A1U7ILP5_9CYAN</name>
<proteinExistence type="predicted"/>
<dbReference type="OrthoDB" id="517060at2"/>
<evidence type="ECO:0000313" key="2">
    <source>
        <dbReference type="Proteomes" id="UP000185860"/>
    </source>
</evidence>
<dbReference type="Proteomes" id="UP000185860">
    <property type="component" value="Unassembled WGS sequence"/>
</dbReference>